<evidence type="ECO:0000259" key="4">
    <source>
        <dbReference type="Pfam" id="PF00535"/>
    </source>
</evidence>
<dbReference type="PANTHER" id="PTHR43179:SF12">
    <property type="entry name" value="GALACTOFURANOSYLTRANSFERASE GLFT2"/>
    <property type="match status" value="1"/>
</dbReference>
<protein>
    <submittedName>
        <fullName evidence="5">Glycosyltransferase</fullName>
    </submittedName>
</protein>
<evidence type="ECO:0000313" key="5">
    <source>
        <dbReference type="EMBL" id="MRX63331.1"/>
    </source>
</evidence>
<dbReference type="GO" id="GO:0016757">
    <property type="term" value="F:glycosyltransferase activity"/>
    <property type="evidence" value="ECO:0007669"/>
    <property type="project" value="UniProtKB-KW"/>
</dbReference>
<feature type="domain" description="Glycosyltransferase 2-like" evidence="4">
    <location>
        <begin position="4"/>
        <end position="116"/>
    </location>
</feature>
<dbReference type="Proteomes" id="UP000443153">
    <property type="component" value="Unassembled WGS sequence"/>
</dbReference>
<dbReference type="RefSeq" id="WP_154364020.1">
    <property type="nucleotide sequence ID" value="NZ_WKJH01000002.1"/>
</dbReference>
<sequence length="283" mass="31875">MIYIVIPVFNRWQFTKACVQNLLGQSYKDFKIVIVDDGSTDGTSEKLTVEFPEVKVLQGDGSLWWTGGINKGISYALENGATHVLSLNNDTLPTADYLEQLVLASKKKPNALIGSTGIDAETKEINFCGERIQWLTDSMLVLKDSLDEKDEKGLLEVTHFPGRGLLIPIAVFEAIGLFDKEHFPHYMADYDFTFRARKAGFAIYCCLEARLGTYPEASGANQLMAQKSLKNYKEHLFGMKGAANLKYYYTYVFRHCPLYLLPISATIGTLKRLTSYWVKPKHS</sequence>
<evidence type="ECO:0000256" key="3">
    <source>
        <dbReference type="ARBA" id="ARBA00022679"/>
    </source>
</evidence>
<evidence type="ECO:0000256" key="2">
    <source>
        <dbReference type="ARBA" id="ARBA00022676"/>
    </source>
</evidence>
<gene>
    <name evidence="5" type="ORF">GJ691_04025</name>
</gene>
<comment type="caution">
    <text evidence="5">The sequence shown here is derived from an EMBL/GenBank/DDBJ whole genome shotgun (WGS) entry which is preliminary data.</text>
</comment>
<reference evidence="5 6" key="1">
    <citation type="submission" date="2019-11" db="EMBL/GenBank/DDBJ databases">
        <title>Maribacter lutea sp. nov., a marine bacterium isolated from intertidal sand.</title>
        <authorList>
            <person name="Liu A."/>
        </authorList>
    </citation>
    <scope>NUCLEOTIDE SEQUENCE [LARGE SCALE GENOMIC DNA]</scope>
    <source>
        <strain evidence="5 6">RZ05</strain>
    </source>
</reference>
<dbReference type="OrthoDB" id="9771846at2"/>
<evidence type="ECO:0000256" key="1">
    <source>
        <dbReference type="ARBA" id="ARBA00006739"/>
    </source>
</evidence>
<dbReference type="InterPro" id="IPR029044">
    <property type="entry name" value="Nucleotide-diphossugar_trans"/>
</dbReference>
<comment type="similarity">
    <text evidence="1">Belongs to the glycosyltransferase 2 family.</text>
</comment>
<dbReference type="SUPFAM" id="SSF53448">
    <property type="entry name" value="Nucleotide-diphospho-sugar transferases"/>
    <property type="match status" value="1"/>
</dbReference>
<accession>A0A6I2MHN5</accession>
<dbReference type="Pfam" id="PF00535">
    <property type="entry name" value="Glycos_transf_2"/>
    <property type="match status" value="1"/>
</dbReference>
<keyword evidence="3 5" id="KW-0808">Transferase</keyword>
<dbReference type="AlphaFoldDB" id="A0A6I2MHN5"/>
<evidence type="ECO:0000313" key="6">
    <source>
        <dbReference type="Proteomes" id="UP000443153"/>
    </source>
</evidence>
<proteinExistence type="inferred from homology"/>
<dbReference type="EMBL" id="WKJH01000002">
    <property type="protein sequence ID" value="MRX63331.1"/>
    <property type="molecule type" value="Genomic_DNA"/>
</dbReference>
<keyword evidence="2" id="KW-0328">Glycosyltransferase</keyword>
<organism evidence="5 6">
    <name type="scientific">Maribacter luteus</name>
    <dbReference type="NCBI Taxonomy" id="2594478"/>
    <lineage>
        <taxon>Bacteria</taxon>
        <taxon>Pseudomonadati</taxon>
        <taxon>Bacteroidota</taxon>
        <taxon>Flavobacteriia</taxon>
        <taxon>Flavobacteriales</taxon>
        <taxon>Flavobacteriaceae</taxon>
        <taxon>Maribacter</taxon>
    </lineage>
</organism>
<keyword evidence="6" id="KW-1185">Reference proteome</keyword>
<dbReference type="InterPro" id="IPR001173">
    <property type="entry name" value="Glyco_trans_2-like"/>
</dbReference>
<dbReference type="PANTHER" id="PTHR43179">
    <property type="entry name" value="RHAMNOSYLTRANSFERASE WBBL"/>
    <property type="match status" value="1"/>
</dbReference>
<name>A0A6I2MHN5_9FLAO</name>
<dbReference type="Gene3D" id="3.90.550.10">
    <property type="entry name" value="Spore Coat Polysaccharide Biosynthesis Protein SpsA, Chain A"/>
    <property type="match status" value="1"/>
</dbReference>